<name>A0A1G5HGZ7_9BACT</name>
<reference evidence="4 5" key="1">
    <citation type="submission" date="2016-10" db="EMBL/GenBank/DDBJ databases">
        <authorList>
            <person name="de Groot N.N."/>
        </authorList>
    </citation>
    <scope>NUCLEOTIDE SEQUENCE [LARGE SCALE GENOMIC DNA]</scope>
    <source>
        <strain evidence="4 5">AA1</strain>
    </source>
</reference>
<keyword evidence="3" id="KW-0413">Isomerase</keyword>
<evidence type="ECO:0000313" key="4">
    <source>
        <dbReference type="EMBL" id="SCY63145.1"/>
    </source>
</evidence>
<dbReference type="Gene3D" id="3.90.226.10">
    <property type="entry name" value="2-enoyl-CoA Hydratase, Chain A, domain 1"/>
    <property type="match status" value="1"/>
</dbReference>
<dbReference type="RefSeq" id="WP_092212461.1">
    <property type="nucleotide sequence ID" value="NZ_FMUX01000014.1"/>
</dbReference>
<dbReference type="GO" id="GO:0004165">
    <property type="term" value="F:delta(3)-delta(2)-enoyl-CoA isomerase activity"/>
    <property type="evidence" value="ECO:0007669"/>
    <property type="project" value="UniProtKB-ARBA"/>
</dbReference>
<dbReference type="PANTHER" id="PTHR43684:SF1">
    <property type="entry name" value="ENOYL-COA DELTA ISOMERASE 2"/>
    <property type="match status" value="1"/>
</dbReference>
<dbReference type="EMBL" id="FMUX01000014">
    <property type="protein sequence ID" value="SCY63145.1"/>
    <property type="molecule type" value="Genomic_DNA"/>
</dbReference>
<dbReference type="AlphaFoldDB" id="A0A1G5HGZ7"/>
<dbReference type="InterPro" id="IPR029045">
    <property type="entry name" value="ClpP/crotonase-like_dom_sf"/>
</dbReference>
<evidence type="ECO:0000256" key="2">
    <source>
        <dbReference type="ARBA" id="ARBA00023140"/>
    </source>
</evidence>
<dbReference type="PANTHER" id="PTHR43684">
    <property type="match status" value="1"/>
</dbReference>
<dbReference type="STRING" id="419481.SAMN05216233_11438"/>
<dbReference type="CDD" id="cd06558">
    <property type="entry name" value="crotonase-like"/>
    <property type="match status" value="1"/>
</dbReference>
<protein>
    <submittedName>
        <fullName evidence="4">Enoyl-CoA hydratase/carnithine racemase</fullName>
    </submittedName>
</protein>
<organism evidence="4 5">
    <name type="scientific">Desulfoluna spongiiphila</name>
    <dbReference type="NCBI Taxonomy" id="419481"/>
    <lineage>
        <taxon>Bacteria</taxon>
        <taxon>Pseudomonadati</taxon>
        <taxon>Thermodesulfobacteriota</taxon>
        <taxon>Desulfobacteria</taxon>
        <taxon>Desulfobacterales</taxon>
        <taxon>Desulfolunaceae</taxon>
        <taxon>Desulfoluna</taxon>
    </lineage>
</organism>
<proteinExistence type="predicted"/>
<accession>A0A1G5HGZ7</accession>
<gene>
    <name evidence="4" type="ORF">SAMN05216233_11438</name>
</gene>
<evidence type="ECO:0000256" key="1">
    <source>
        <dbReference type="ARBA" id="ARBA00004275"/>
    </source>
</evidence>
<comment type="subcellular location">
    <subcellularLocation>
        <location evidence="1">Peroxisome</location>
    </subcellularLocation>
</comment>
<evidence type="ECO:0000313" key="5">
    <source>
        <dbReference type="Proteomes" id="UP000198870"/>
    </source>
</evidence>
<dbReference type="InterPro" id="IPR001753">
    <property type="entry name" value="Enoyl-CoA_hydra/iso"/>
</dbReference>
<sequence>MIHPPRESHTDLFTCERIEDVEVLTFHKHLLHHLTDLAAKTRILEYLESVSRDPTIRVFLILASPQRLDKEMYLDFYRQYLGSSSIADQTLLKRLYNGLNQFIMKLYKINPFVVHAGSGNTAFLFMNLSLACDYRIATEETLFQNPGMELGLPPKGGGVFFLSHLLGPAKCAEILYSGRDINMEEAMGLGLVNRVVKQDTLRTSALETAHAFAHRSPQALFGIKKLLGYCMKDLEGFLEYENKVLETTLRRHQHEEM</sequence>
<dbReference type="Pfam" id="PF00378">
    <property type="entry name" value="ECH_1"/>
    <property type="match status" value="1"/>
</dbReference>
<dbReference type="Proteomes" id="UP000198870">
    <property type="component" value="Unassembled WGS sequence"/>
</dbReference>
<dbReference type="OrthoDB" id="5365311at2"/>
<dbReference type="SUPFAM" id="SSF52096">
    <property type="entry name" value="ClpP/crotonase"/>
    <property type="match status" value="1"/>
</dbReference>
<dbReference type="InterPro" id="IPR051053">
    <property type="entry name" value="ECH/Chromodomain_protein"/>
</dbReference>
<keyword evidence="2" id="KW-0576">Peroxisome</keyword>
<keyword evidence="5" id="KW-1185">Reference proteome</keyword>
<evidence type="ECO:0000256" key="3">
    <source>
        <dbReference type="ARBA" id="ARBA00023235"/>
    </source>
</evidence>